<proteinExistence type="predicted"/>
<keyword evidence="7" id="KW-1185">Reference proteome</keyword>
<evidence type="ECO:0000256" key="3">
    <source>
        <dbReference type="ARBA" id="ARBA00022801"/>
    </source>
</evidence>
<evidence type="ECO:0000259" key="5">
    <source>
        <dbReference type="Pfam" id="PF22244"/>
    </source>
</evidence>
<keyword evidence="3" id="KW-0378">Hydrolase</keyword>
<dbReference type="PANTHER" id="PTHR22946:SF8">
    <property type="entry name" value="ACETYL XYLAN ESTERASE DOMAIN-CONTAINING PROTEIN"/>
    <property type="match status" value="1"/>
</dbReference>
<dbReference type="ESTHER" id="9bact-a0a1h4e3g0">
    <property type="family name" value="Pectin_methylesterase"/>
</dbReference>
<feature type="chain" id="PRO_5010179777" evidence="4">
    <location>
        <begin position="20"/>
        <end position="475"/>
    </location>
</feature>
<evidence type="ECO:0000256" key="2">
    <source>
        <dbReference type="ARBA" id="ARBA00022729"/>
    </source>
</evidence>
<reference evidence="6 7" key="1">
    <citation type="submission" date="2016-10" db="EMBL/GenBank/DDBJ databases">
        <authorList>
            <person name="de Groot N.N."/>
        </authorList>
    </citation>
    <scope>NUCLEOTIDE SEQUENCE [LARGE SCALE GENOMIC DNA]</scope>
    <source>
        <strain evidence="6 7">DSM 25383</strain>
    </source>
</reference>
<dbReference type="RefSeq" id="WP_010266457.1">
    <property type="nucleotide sequence ID" value="NZ_CAEG01000021.1"/>
</dbReference>
<dbReference type="EMBL" id="FNRI01000006">
    <property type="protein sequence ID" value="SEA79575.1"/>
    <property type="molecule type" value="Genomic_DNA"/>
</dbReference>
<keyword evidence="2 4" id="KW-0732">Signal</keyword>
<dbReference type="AlphaFoldDB" id="A0A1H4E3G0"/>
<dbReference type="Proteomes" id="UP000183253">
    <property type="component" value="Unassembled WGS sequence"/>
</dbReference>
<evidence type="ECO:0000313" key="7">
    <source>
        <dbReference type="Proteomes" id="UP000183253"/>
    </source>
</evidence>
<name>A0A1H4E3G0_9BACT</name>
<dbReference type="Pfam" id="PF22244">
    <property type="entry name" value="GCE_fung"/>
    <property type="match status" value="1"/>
</dbReference>
<feature type="domain" description="4-O-methyl-glucuronoyl methylesterase-like" evidence="5">
    <location>
        <begin position="254"/>
        <end position="313"/>
    </location>
</feature>
<dbReference type="STRING" id="1033731.SAMN05444145_106170"/>
<dbReference type="SUPFAM" id="SSF53474">
    <property type="entry name" value="alpha/beta-Hydrolases"/>
    <property type="match status" value="1"/>
</dbReference>
<dbReference type="GO" id="GO:0052689">
    <property type="term" value="F:carboxylic ester hydrolase activity"/>
    <property type="evidence" value="ECO:0007669"/>
    <property type="project" value="UniProtKB-KW"/>
</dbReference>
<accession>A0A1H4E3G0</accession>
<dbReference type="OrthoDB" id="3668964at2"/>
<protein>
    <submittedName>
        <fullName evidence="6">Acetyl xylan esterase (AXE1)</fullName>
    </submittedName>
</protein>
<organism evidence="6 7">
    <name type="scientific">Alistipes timonensis JC136</name>
    <dbReference type="NCBI Taxonomy" id="1033731"/>
    <lineage>
        <taxon>Bacteria</taxon>
        <taxon>Pseudomonadati</taxon>
        <taxon>Bacteroidota</taxon>
        <taxon>Bacteroidia</taxon>
        <taxon>Bacteroidales</taxon>
        <taxon>Rikenellaceae</taxon>
        <taxon>Alistipes</taxon>
    </lineage>
</organism>
<evidence type="ECO:0000313" key="6">
    <source>
        <dbReference type="EMBL" id="SEA79575.1"/>
    </source>
</evidence>
<keyword evidence="1" id="KW-0719">Serine esterase</keyword>
<sequence>MKRLLAISLFLLTAARLDAQWLDSNVYDRPLKEVLQQVEAQYGVKLLYEEKNVRGRSVKSAPWRFYDDAEATLDNILRPLDMRWTAKAPGVYEIKKWEYFRKPYAEGEKHLKRLLALYPTREAFEARKARIRTHILATLGLDSLKKCDLAPIRSNLRRHDGYTVENIALEILPGVWVSGSLYMPARFRGRIPVMLSPHGHFYDKTDTSIPDQRGRYRPDQQLRCAMLAKMGAAVFSYDMWAWGESALAFKLKDHRSDLGIVMQTWQSIRILDYLCAQPWADTTRVGVTGASGGGTQTMVIAALDDRITLSVPVVMLSSHFFGGCPCESGLPVHILPGEPMTNNAELGALAAPHPQLVISDGHDWTVTVPQIEYPYLQKVYGFYGAGDKVRNVHLAAEQHDYGVNKRRAMYDFVAEQFGLRTEGLRNADGTYREETATVEHAPEMYVFGTDRQLPAHAVKGSDALRKLLREYKIEQ</sequence>
<evidence type="ECO:0000256" key="4">
    <source>
        <dbReference type="SAM" id="SignalP"/>
    </source>
</evidence>
<dbReference type="InterPro" id="IPR029058">
    <property type="entry name" value="AB_hydrolase_fold"/>
</dbReference>
<gene>
    <name evidence="6" type="ORF">SAMN05444145_106170</name>
</gene>
<evidence type="ECO:0000256" key="1">
    <source>
        <dbReference type="ARBA" id="ARBA00022487"/>
    </source>
</evidence>
<dbReference type="PANTHER" id="PTHR22946">
    <property type="entry name" value="DIENELACTONE HYDROLASE DOMAIN-CONTAINING PROTEIN-RELATED"/>
    <property type="match status" value="1"/>
</dbReference>
<feature type="signal peptide" evidence="4">
    <location>
        <begin position="1"/>
        <end position="19"/>
    </location>
</feature>
<dbReference type="InterPro" id="IPR054579">
    <property type="entry name" value="GCE-like_dom"/>
</dbReference>
<dbReference type="Gene3D" id="3.40.50.1820">
    <property type="entry name" value="alpha/beta hydrolase"/>
    <property type="match status" value="1"/>
</dbReference>
<dbReference type="InterPro" id="IPR050261">
    <property type="entry name" value="FrsA_esterase"/>
</dbReference>